<dbReference type="EMBL" id="DYUE01000206">
    <property type="protein sequence ID" value="HJG91816.1"/>
    <property type="molecule type" value="Genomic_DNA"/>
</dbReference>
<organism evidence="2 3">
    <name type="scientific">Brachybacterium massiliense</name>
    <dbReference type="NCBI Taxonomy" id="1755098"/>
    <lineage>
        <taxon>Bacteria</taxon>
        <taxon>Bacillati</taxon>
        <taxon>Actinomycetota</taxon>
        <taxon>Actinomycetes</taxon>
        <taxon>Micrococcales</taxon>
        <taxon>Dermabacteraceae</taxon>
        <taxon>Brachybacterium</taxon>
    </lineage>
</organism>
<dbReference type="Proteomes" id="UP000742460">
    <property type="component" value="Unassembled WGS sequence"/>
</dbReference>
<feature type="compositionally biased region" description="Acidic residues" evidence="1">
    <location>
        <begin position="8"/>
        <end position="17"/>
    </location>
</feature>
<evidence type="ECO:0000313" key="2">
    <source>
        <dbReference type="EMBL" id="HJG91816.1"/>
    </source>
</evidence>
<dbReference type="AlphaFoldDB" id="A0A921MX76"/>
<accession>A0A921MX76</accession>
<proteinExistence type="predicted"/>
<name>A0A921MX76_9MICO</name>
<sequence length="65" mass="6749">AEGFSSAAEEEGMDESLLDIIDPSMIEGVDNGDGTAGVTMMGQDGGVVFVQGEDGKWYIDGSDFV</sequence>
<comment type="caution">
    <text evidence="2">The sequence shown here is derived from an EMBL/GenBank/DDBJ whole genome shotgun (WGS) entry which is preliminary data.</text>
</comment>
<evidence type="ECO:0000256" key="1">
    <source>
        <dbReference type="SAM" id="MobiDB-lite"/>
    </source>
</evidence>
<reference evidence="2" key="1">
    <citation type="journal article" date="2021" name="PeerJ">
        <title>Extensive microbial diversity within the chicken gut microbiome revealed by metagenomics and culture.</title>
        <authorList>
            <person name="Gilroy R."/>
            <person name="Ravi A."/>
            <person name="Getino M."/>
            <person name="Pursley I."/>
            <person name="Horton D.L."/>
            <person name="Alikhan N.F."/>
            <person name="Baker D."/>
            <person name="Gharbi K."/>
            <person name="Hall N."/>
            <person name="Watson M."/>
            <person name="Adriaenssens E.M."/>
            <person name="Foster-Nyarko E."/>
            <person name="Jarju S."/>
            <person name="Secka A."/>
            <person name="Antonio M."/>
            <person name="Oren A."/>
            <person name="Chaudhuri R.R."/>
            <person name="La Ragione R."/>
            <person name="Hildebrand F."/>
            <person name="Pallen M.J."/>
        </authorList>
    </citation>
    <scope>NUCLEOTIDE SEQUENCE</scope>
    <source>
        <strain evidence="2">ChiGjej5B5-22894</strain>
    </source>
</reference>
<evidence type="ECO:0000313" key="3">
    <source>
        <dbReference type="Proteomes" id="UP000742460"/>
    </source>
</evidence>
<reference evidence="2" key="2">
    <citation type="submission" date="2021-09" db="EMBL/GenBank/DDBJ databases">
        <authorList>
            <person name="Gilroy R."/>
        </authorList>
    </citation>
    <scope>NUCLEOTIDE SEQUENCE</scope>
    <source>
        <strain evidence="2">ChiGjej5B5-22894</strain>
    </source>
</reference>
<feature type="region of interest" description="Disordered" evidence="1">
    <location>
        <begin position="1"/>
        <end position="21"/>
    </location>
</feature>
<protein>
    <submittedName>
        <fullName evidence="2">Uncharacterized protein</fullName>
    </submittedName>
</protein>
<gene>
    <name evidence="2" type="ORF">K8V81_08820</name>
</gene>
<feature type="non-terminal residue" evidence="2">
    <location>
        <position position="1"/>
    </location>
</feature>